<dbReference type="InterPro" id="IPR039146">
    <property type="entry name" value="GPANK1"/>
</dbReference>
<evidence type="ECO:0000313" key="3">
    <source>
        <dbReference type="EMBL" id="KAH9314792.1"/>
    </source>
</evidence>
<dbReference type="PANTHER" id="PTHR20923">
    <property type="entry name" value="BAT4 PROTEIN-RELATED"/>
    <property type="match status" value="1"/>
</dbReference>
<comment type="caution">
    <text evidence="3">The sequence shown here is derived from an EMBL/GenBank/DDBJ whole genome shotgun (WGS) entry which is preliminary data.</text>
</comment>
<feature type="compositionally biased region" description="Polar residues" evidence="1">
    <location>
        <begin position="25"/>
        <end position="38"/>
    </location>
</feature>
<dbReference type="Proteomes" id="UP000824469">
    <property type="component" value="Unassembled WGS sequence"/>
</dbReference>
<accession>A0AA38G1Q1</accession>
<feature type="domain" description="G-patch" evidence="2">
    <location>
        <begin position="41"/>
        <end position="87"/>
    </location>
</feature>
<feature type="region of interest" description="Disordered" evidence="1">
    <location>
        <begin position="1"/>
        <end position="38"/>
    </location>
</feature>
<dbReference type="SMART" id="SM00443">
    <property type="entry name" value="G_patch"/>
    <property type="match status" value="1"/>
</dbReference>
<organism evidence="3 4">
    <name type="scientific">Taxus chinensis</name>
    <name type="common">Chinese yew</name>
    <name type="synonym">Taxus wallichiana var. chinensis</name>
    <dbReference type="NCBI Taxonomy" id="29808"/>
    <lineage>
        <taxon>Eukaryota</taxon>
        <taxon>Viridiplantae</taxon>
        <taxon>Streptophyta</taxon>
        <taxon>Embryophyta</taxon>
        <taxon>Tracheophyta</taxon>
        <taxon>Spermatophyta</taxon>
        <taxon>Pinopsida</taxon>
        <taxon>Pinidae</taxon>
        <taxon>Conifers II</taxon>
        <taxon>Cupressales</taxon>
        <taxon>Taxaceae</taxon>
        <taxon>Taxus</taxon>
    </lineage>
</organism>
<dbReference type="PROSITE" id="PS50174">
    <property type="entry name" value="G_PATCH"/>
    <property type="match status" value="1"/>
</dbReference>
<dbReference type="Pfam" id="PF01585">
    <property type="entry name" value="G-patch"/>
    <property type="match status" value="1"/>
</dbReference>
<proteinExistence type="predicted"/>
<feature type="non-terminal residue" evidence="3">
    <location>
        <position position="101"/>
    </location>
</feature>
<feature type="compositionally biased region" description="Basic and acidic residues" evidence="1">
    <location>
        <begin position="71"/>
        <end position="90"/>
    </location>
</feature>
<name>A0AA38G1Q1_TAXCH</name>
<dbReference type="AlphaFoldDB" id="A0AA38G1Q1"/>
<dbReference type="InterPro" id="IPR000467">
    <property type="entry name" value="G_patch_dom"/>
</dbReference>
<evidence type="ECO:0000259" key="2">
    <source>
        <dbReference type="PROSITE" id="PS50174"/>
    </source>
</evidence>
<dbReference type="PANTHER" id="PTHR20923:SF1">
    <property type="entry name" value="G PATCH DOMAIN AND ANKYRIN REPEAT-CONTAINING PROTEIN 1"/>
    <property type="match status" value="1"/>
</dbReference>
<protein>
    <recommendedName>
        <fullName evidence="2">G-patch domain-containing protein</fullName>
    </recommendedName>
</protein>
<dbReference type="GO" id="GO:0003676">
    <property type="term" value="F:nucleic acid binding"/>
    <property type="evidence" value="ECO:0007669"/>
    <property type="project" value="InterPro"/>
</dbReference>
<feature type="compositionally biased region" description="Polar residues" evidence="1">
    <location>
        <begin position="92"/>
        <end position="101"/>
    </location>
</feature>
<gene>
    <name evidence="3" type="ORF">KI387_023419</name>
</gene>
<feature type="region of interest" description="Disordered" evidence="1">
    <location>
        <begin position="71"/>
        <end position="101"/>
    </location>
</feature>
<dbReference type="EMBL" id="JAHRHJ020000005">
    <property type="protein sequence ID" value="KAH9314792.1"/>
    <property type="molecule type" value="Genomic_DNA"/>
</dbReference>
<reference evidence="3 4" key="1">
    <citation type="journal article" date="2021" name="Nat. Plants">
        <title>The Taxus genome provides insights into paclitaxel biosynthesis.</title>
        <authorList>
            <person name="Xiong X."/>
            <person name="Gou J."/>
            <person name="Liao Q."/>
            <person name="Li Y."/>
            <person name="Zhou Q."/>
            <person name="Bi G."/>
            <person name="Li C."/>
            <person name="Du R."/>
            <person name="Wang X."/>
            <person name="Sun T."/>
            <person name="Guo L."/>
            <person name="Liang H."/>
            <person name="Lu P."/>
            <person name="Wu Y."/>
            <person name="Zhang Z."/>
            <person name="Ro D.K."/>
            <person name="Shang Y."/>
            <person name="Huang S."/>
            <person name="Yan J."/>
        </authorList>
    </citation>
    <scope>NUCLEOTIDE SEQUENCE [LARGE SCALE GENOMIC DNA]</scope>
    <source>
        <strain evidence="3">Ta-2019</strain>
    </source>
</reference>
<evidence type="ECO:0000256" key="1">
    <source>
        <dbReference type="SAM" id="MobiDB-lite"/>
    </source>
</evidence>
<sequence length="101" mass="10936">MTKRKQGTVSEEQIHIGLGPGLNWASDSAEPTSRTTSTIQGSNIGFQLLKKCGWKEGTGLGVAEQGRLDPIETHVKHDKRGIGAEKEPKKIVNSTPKDNTQ</sequence>
<evidence type="ECO:0000313" key="4">
    <source>
        <dbReference type="Proteomes" id="UP000824469"/>
    </source>
</evidence>
<keyword evidence="4" id="KW-1185">Reference proteome</keyword>